<dbReference type="Proteomes" id="UP001233999">
    <property type="component" value="Unassembled WGS sequence"/>
</dbReference>
<evidence type="ECO:0000313" key="3">
    <source>
        <dbReference type="Proteomes" id="UP001233999"/>
    </source>
</evidence>
<feature type="non-terminal residue" evidence="2">
    <location>
        <position position="1"/>
    </location>
</feature>
<feature type="compositionally biased region" description="Polar residues" evidence="1">
    <location>
        <begin position="136"/>
        <end position="147"/>
    </location>
</feature>
<feature type="compositionally biased region" description="Basic and acidic residues" evidence="1">
    <location>
        <begin position="363"/>
        <end position="374"/>
    </location>
</feature>
<feature type="compositionally biased region" description="Polar residues" evidence="1">
    <location>
        <begin position="329"/>
        <end position="339"/>
    </location>
</feature>
<sequence>ELGKQTPRQDQFLSTLSQVLLGPNWVLIKETRHDKKAYLDQRQLKPNTTSSIRTLPPPSRLDHLCNRYCGGSHTVITAQQRVARVGHFQTSWGPQAIPLSEGTVRGTDGKVYRAREMPMESPKSARPGSKGEVLQLTPQKTPSNLEPKSSLTEKKASSSSVKKKSSLEKRTSSELMKKSLEKIGSFSSKRTSGDLSPKTDGSGQEIVLGSPQKSSSFDGSPKRMSSEEKQGDDQDIIESDKSGSPSAEQGLEQDTGPLEENKSFDENIQEPSTQKDDAGEDEAIEQPIASAEQRTSRQKSTEFSDRRSLQEVKRSSKQMSAEFHDRQSLQEGVRTSGQMSGEFPDRRPSQEVKRTSRQVSVEFSDRRPSQEVKRSSRQMSGEFPDRRSSQEVRRASKQISAEFPDRSSLQEVEETTDNTEEVPSPSEHVESEEPLEQSLEEA</sequence>
<gene>
    <name evidence="2" type="ORF">L9F63_027360</name>
</gene>
<evidence type="ECO:0000313" key="2">
    <source>
        <dbReference type="EMBL" id="KAJ9594657.1"/>
    </source>
</evidence>
<proteinExistence type="predicted"/>
<feature type="region of interest" description="Disordered" evidence="1">
    <location>
        <begin position="117"/>
        <end position="442"/>
    </location>
</feature>
<keyword evidence="3" id="KW-1185">Reference proteome</keyword>
<reference evidence="2" key="1">
    <citation type="journal article" date="2023" name="IScience">
        <title>Live-bearing cockroach genome reveals convergent evolutionary mechanisms linked to viviparity in insects and beyond.</title>
        <authorList>
            <person name="Fouks B."/>
            <person name="Harrison M.C."/>
            <person name="Mikhailova A.A."/>
            <person name="Marchal E."/>
            <person name="English S."/>
            <person name="Carruthers M."/>
            <person name="Jennings E.C."/>
            <person name="Chiamaka E.L."/>
            <person name="Frigard R.A."/>
            <person name="Pippel M."/>
            <person name="Attardo G.M."/>
            <person name="Benoit J.B."/>
            <person name="Bornberg-Bauer E."/>
            <person name="Tobe S.S."/>
        </authorList>
    </citation>
    <scope>NUCLEOTIDE SEQUENCE</scope>
    <source>
        <strain evidence="2">Stay&amp;Tobe</strain>
    </source>
</reference>
<organism evidence="2 3">
    <name type="scientific">Diploptera punctata</name>
    <name type="common">Pacific beetle cockroach</name>
    <dbReference type="NCBI Taxonomy" id="6984"/>
    <lineage>
        <taxon>Eukaryota</taxon>
        <taxon>Metazoa</taxon>
        <taxon>Ecdysozoa</taxon>
        <taxon>Arthropoda</taxon>
        <taxon>Hexapoda</taxon>
        <taxon>Insecta</taxon>
        <taxon>Pterygota</taxon>
        <taxon>Neoptera</taxon>
        <taxon>Polyneoptera</taxon>
        <taxon>Dictyoptera</taxon>
        <taxon>Blattodea</taxon>
        <taxon>Blaberoidea</taxon>
        <taxon>Blaberidae</taxon>
        <taxon>Diplopterinae</taxon>
        <taxon>Diploptera</taxon>
    </lineage>
</organism>
<feature type="compositionally biased region" description="Basic and acidic residues" evidence="1">
    <location>
        <begin position="165"/>
        <end position="181"/>
    </location>
</feature>
<feature type="compositionally biased region" description="Basic and acidic residues" evidence="1">
    <location>
        <begin position="299"/>
        <end position="314"/>
    </location>
</feature>
<dbReference type="AlphaFoldDB" id="A0AAD8EM70"/>
<feature type="compositionally biased region" description="Basic and acidic residues" evidence="1">
    <location>
        <begin position="343"/>
        <end position="354"/>
    </location>
</feature>
<comment type="caution">
    <text evidence="2">The sequence shown here is derived from an EMBL/GenBank/DDBJ whole genome shotgun (WGS) entry which is preliminary data.</text>
</comment>
<feature type="compositionally biased region" description="Basic and acidic residues" evidence="1">
    <location>
        <begin position="220"/>
        <end position="232"/>
    </location>
</feature>
<dbReference type="EMBL" id="JASPKZ010002735">
    <property type="protein sequence ID" value="KAJ9594657.1"/>
    <property type="molecule type" value="Genomic_DNA"/>
</dbReference>
<feature type="compositionally biased region" description="Basic and acidic residues" evidence="1">
    <location>
        <begin position="383"/>
        <end position="394"/>
    </location>
</feature>
<evidence type="ECO:0000256" key="1">
    <source>
        <dbReference type="SAM" id="MobiDB-lite"/>
    </source>
</evidence>
<feature type="compositionally biased region" description="Acidic residues" evidence="1">
    <location>
        <begin position="430"/>
        <end position="442"/>
    </location>
</feature>
<protein>
    <submittedName>
        <fullName evidence="2">Uncharacterized protein</fullName>
    </submittedName>
</protein>
<feature type="compositionally biased region" description="Acidic residues" evidence="1">
    <location>
        <begin position="411"/>
        <end position="420"/>
    </location>
</feature>
<reference evidence="2" key="2">
    <citation type="submission" date="2023-05" db="EMBL/GenBank/DDBJ databases">
        <authorList>
            <person name="Fouks B."/>
        </authorList>
    </citation>
    <scope>NUCLEOTIDE SEQUENCE</scope>
    <source>
        <strain evidence="2">Stay&amp;Tobe</strain>
        <tissue evidence="2">Testes</tissue>
    </source>
</reference>
<feature type="compositionally biased region" description="Polar residues" evidence="1">
    <location>
        <begin position="185"/>
        <end position="202"/>
    </location>
</feature>
<accession>A0AAD8EM70</accession>
<name>A0AAD8EM70_DIPPU</name>